<evidence type="ECO:0000256" key="18">
    <source>
        <dbReference type="ARBA" id="ARBA00041230"/>
    </source>
</evidence>
<dbReference type="GO" id="GO:0008270">
    <property type="term" value="F:zinc ion binding"/>
    <property type="evidence" value="ECO:0007669"/>
    <property type="project" value="UniProtKB-KW"/>
</dbReference>
<dbReference type="GO" id="GO:0016567">
    <property type="term" value="P:protein ubiquitination"/>
    <property type="evidence" value="ECO:0007669"/>
    <property type="project" value="UniProtKB-ARBA"/>
</dbReference>
<dbReference type="PROSITE" id="PS00518">
    <property type="entry name" value="ZF_RING_1"/>
    <property type="match status" value="1"/>
</dbReference>
<comment type="subcellular location">
    <subcellularLocation>
        <location evidence="2">Peroxisome membrane</location>
        <topology evidence="2">Multi-pass membrane protein</topology>
    </subcellularLocation>
</comment>
<keyword evidence="10" id="KW-0479">Metal-binding</keyword>
<keyword evidence="7" id="KW-0962">Peroxisome biogenesis</keyword>
<dbReference type="InterPro" id="IPR025654">
    <property type="entry name" value="PEX2/10"/>
</dbReference>
<evidence type="ECO:0000313" key="21">
    <source>
        <dbReference type="EMBL" id="TQB74358.1"/>
    </source>
</evidence>
<name>A0A507QX44_MONPU</name>
<evidence type="ECO:0000256" key="11">
    <source>
        <dbReference type="ARBA" id="ARBA00022771"/>
    </source>
</evidence>
<comment type="pathway">
    <text evidence="3">Protein modification; protein ubiquitination.</text>
</comment>
<keyword evidence="22" id="KW-1185">Reference proteome</keyword>
<keyword evidence="16" id="KW-0472">Membrane</keyword>
<evidence type="ECO:0000256" key="13">
    <source>
        <dbReference type="ARBA" id="ARBA00022833"/>
    </source>
</evidence>
<evidence type="ECO:0000256" key="10">
    <source>
        <dbReference type="ARBA" id="ARBA00022723"/>
    </source>
</evidence>
<evidence type="ECO:0000313" key="22">
    <source>
        <dbReference type="Proteomes" id="UP000319663"/>
    </source>
</evidence>
<dbReference type="GO" id="GO:0016562">
    <property type="term" value="P:protein import into peroxisome matrix, receptor recycling"/>
    <property type="evidence" value="ECO:0007669"/>
    <property type="project" value="UniProtKB-ARBA"/>
</dbReference>
<dbReference type="SUPFAM" id="SSF57850">
    <property type="entry name" value="RING/U-box"/>
    <property type="match status" value="1"/>
</dbReference>
<keyword evidence="17" id="KW-0576">Peroxisome</keyword>
<evidence type="ECO:0000256" key="16">
    <source>
        <dbReference type="ARBA" id="ARBA00023136"/>
    </source>
</evidence>
<keyword evidence="11 19" id="KW-0863">Zinc-finger</keyword>
<dbReference type="PROSITE" id="PS50089">
    <property type="entry name" value="ZF_RING_2"/>
    <property type="match status" value="1"/>
</dbReference>
<comment type="caution">
    <text evidence="21">The sequence shown here is derived from an EMBL/GenBank/DDBJ whole genome shotgun (WGS) entry which is preliminary data.</text>
</comment>
<dbReference type="InterPro" id="IPR006845">
    <property type="entry name" value="Pex_N"/>
</dbReference>
<dbReference type="InterPro" id="IPR017907">
    <property type="entry name" value="Znf_RING_CS"/>
</dbReference>
<evidence type="ECO:0000256" key="1">
    <source>
        <dbReference type="ARBA" id="ARBA00000900"/>
    </source>
</evidence>
<accession>A0A507QX44</accession>
<dbReference type="SMART" id="SM00184">
    <property type="entry name" value="RING"/>
    <property type="match status" value="1"/>
</dbReference>
<evidence type="ECO:0000256" key="14">
    <source>
        <dbReference type="ARBA" id="ARBA00022927"/>
    </source>
</evidence>
<keyword evidence="14" id="KW-0653">Protein transport</keyword>
<evidence type="ECO:0000256" key="9">
    <source>
        <dbReference type="ARBA" id="ARBA00022692"/>
    </source>
</evidence>
<feature type="domain" description="RING-type" evidence="20">
    <location>
        <begin position="443"/>
        <end position="481"/>
    </location>
</feature>
<evidence type="ECO:0000256" key="17">
    <source>
        <dbReference type="ARBA" id="ARBA00023140"/>
    </source>
</evidence>
<evidence type="ECO:0000256" key="8">
    <source>
        <dbReference type="ARBA" id="ARBA00022679"/>
    </source>
</evidence>
<keyword evidence="9" id="KW-0812">Transmembrane</keyword>
<evidence type="ECO:0000256" key="12">
    <source>
        <dbReference type="ARBA" id="ARBA00022786"/>
    </source>
</evidence>
<evidence type="ECO:0000256" key="4">
    <source>
        <dbReference type="ARBA" id="ARBA00008704"/>
    </source>
</evidence>
<dbReference type="GO" id="GO:0061630">
    <property type="term" value="F:ubiquitin protein ligase activity"/>
    <property type="evidence" value="ECO:0007669"/>
    <property type="project" value="UniProtKB-EC"/>
</dbReference>
<evidence type="ECO:0000256" key="3">
    <source>
        <dbReference type="ARBA" id="ARBA00004906"/>
    </source>
</evidence>
<organism evidence="21 22">
    <name type="scientific">Monascus purpureus</name>
    <name type="common">Red mold</name>
    <name type="synonym">Monascus anka</name>
    <dbReference type="NCBI Taxonomy" id="5098"/>
    <lineage>
        <taxon>Eukaryota</taxon>
        <taxon>Fungi</taxon>
        <taxon>Dikarya</taxon>
        <taxon>Ascomycota</taxon>
        <taxon>Pezizomycotina</taxon>
        <taxon>Eurotiomycetes</taxon>
        <taxon>Eurotiomycetidae</taxon>
        <taxon>Eurotiales</taxon>
        <taxon>Aspergillaceae</taxon>
        <taxon>Monascus</taxon>
    </lineage>
</organism>
<comment type="similarity">
    <text evidence="4">Belongs to the pex2/pex10/pex12 family.</text>
</comment>
<evidence type="ECO:0000256" key="2">
    <source>
        <dbReference type="ARBA" id="ARBA00004585"/>
    </source>
</evidence>
<dbReference type="Gene3D" id="3.30.40.10">
    <property type="entry name" value="Zinc/RING finger domain, C3HC4 (zinc finger)"/>
    <property type="match status" value="1"/>
</dbReference>
<dbReference type="Pfam" id="PF04757">
    <property type="entry name" value="Pex2_Pex12"/>
    <property type="match status" value="1"/>
</dbReference>
<dbReference type="PANTHER" id="PTHR23350">
    <property type="entry name" value="PEROXISOME ASSEMBLY PROTEIN 10"/>
    <property type="match status" value="1"/>
</dbReference>
<gene>
    <name evidence="21" type="primary">PEX10</name>
    <name evidence="21" type="ORF">MPDQ_004851</name>
</gene>
<evidence type="ECO:0000256" key="15">
    <source>
        <dbReference type="ARBA" id="ARBA00022989"/>
    </source>
</evidence>
<keyword evidence="6" id="KW-0813">Transport</keyword>
<evidence type="ECO:0000256" key="5">
    <source>
        <dbReference type="ARBA" id="ARBA00012483"/>
    </source>
</evidence>
<keyword evidence="15" id="KW-1133">Transmembrane helix</keyword>
<evidence type="ECO:0000256" key="19">
    <source>
        <dbReference type="PROSITE-ProRule" id="PRU00175"/>
    </source>
</evidence>
<dbReference type="Pfam" id="PF13923">
    <property type="entry name" value="zf-C3HC4_2"/>
    <property type="match status" value="1"/>
</dbReference>
<dbReference type="AlphaFoldDB" id="A0A507QX44"/>
<sequence length="494" mass="56339">MAGKLGDREGRGDGDWSLLGVQRGGWWWRVRWLDMVEEFSHDSKPHDILSHDLVSCDNIVSQLTLVVPRQCPGKVWAECNLRRHFEGWRLRDHPARGDIHPVTLGTALVFHDFEFIMADDDLNLSSLPPSSSATSASHFYPFATSPDIIRSHEKDVFVTANLVNQAQSIIRSIKGARFAHTNADAIKNLTEILYLSLTTLIGNRTLGEEYCDIVQVEDDTLQLPSFARRAGYILSSILVPWSLQRILPAFRQRLRPKLERSIARQEWKAQQQSSVSFPSKKTIHKNRPIFTKLRIQKYLLEHLDSITSLSPIYALSIAAFYFTGSYYHLSKCFWGLRYVFTRKMNESERRMGYEVLGVLLVLQISVQTVLHIKKVGVSIQEEEQAALEQRSESSPRKQLADALIPSIQNPPFLPLMPSSTPRYDLAENPNAIPWIPAGQQRKCTLCLELLKDPSVTTCGHVFCWICVRDWVREKPECPLCRQQVLLSKVLPLRG</sequence>
<dbReference type="STRING" id="5098.A0A507QX44"/>
<dbReference type="InterPro" id="IPR013083">
    <property type="entry name" value="Znf_RING/FYVE/PHD"/>
</dbReference>
<reference evidence="21 22" key="1">
    <citation type="submission" date="2019-06" db="EMBL/GenBank/DDBJ databases">
        <title>Wine fermentation using esterase from Monascus purpureus.</title>
        <authorList>
            <person name="Geng C."/>
            <person name="Zhang Y."/>
        </authorList>
    </citation>
    <scope>NUCLEOTIDE SEQUENCE [LARGE SCALE GENOMIC DNA]</scope>
    <source>
        <strain evidence="21">HQ1</strain>
    </source>
</reference>
<dbReference type="Proteomes" id="UP000319663">
    <property type="component" value="Unassembled WGS sequence"/>
</dbReference>
<keyword evidence="12" id="KW-0833">Ubl conjugation pathway</keyword>
<dbReference type="GO" id="GO:0005778">
    <property type="term" value="C:peroxisomal membrane"/>
    <property type="evidence" value="ECO:0007669"/>
    <property type="project" value="UniProtKB-SubCell"/>
</dbReference>
<protein>
    <recommendedName>
        <fullName evidence="5">RING-type E3 ubiquitin transferase</fullName>
        <ecNumber evidence="5">2.3.2.27</ecNumber>
    </recommendedName>
    <alternativeName>
        <fullName evidence="18">Peroxin-10</fullName>
    </alternativeName>
</protein>
<evidence type="ECO:0000256" key="7">
    <source>
        <dbReference type="ARBA" id="ARBA00022593"/>
    </source>
</evidence>
<evidence type="ECO:0000256" key="6">
    <source>
        <dbReference type="ARBA" id="ARBA00022448"/>
    </source>
</evidence>
<dbReference type="EC" id="2.3.2.27" evidence="5"/>
<dbReference type="InterPro" id="IPR001841">
    <property type="entry name" value="Znf_RING"/>
</dbReference>
<keyword evidence="8" id="KW-0808">Transferase</keyword>
<keyword evidence="13" id="KW-0862">Zinc</keyword>
<dbReference type="FunFam" id="3.30.40.10:FF:000395">
    <property type="entry name" value="Putative Peroxisome biosynthesis protein (Peroxin-10)"/>
    <property type="match status" value="1"/>
</dbReference>
<comment type="catalytic activity">
    <reaction evidence="1">
        <text>S-ubiquitinyl-[E2 ubiquitin-conjugating enzyme]-L-cysteine + [acceptor protein]-L-lysine = [E2 ubiquitin-conjugating enzyme]-L-cysteine + N(6)-ubiquitinyl-[acceptor protein]-L-lysine.</text>
        <dbReference type="EC" id="2.3.2.27"/>
    </reaction>
</comment>
<dbReference type="EMBL" id="VIFY01000032">
    <property type="protein sequence ID" value="TQB74358.1"/>
    <property type="molecule type" value="Genomic_DNA"/>
</dbReference>
<proteinExistence type="inferred from homology"/>
<evidence type="ECO:0000259" key="20">
    <source>
        <dbReference type="PROSITE" id="PS50089"/>
    </source>
</evidence>
<dbReference type="CDD" id="cd16527">
    <property type="entry name" value="RING-HC_PEX10"/>
    <property type="match status" value="1"/>
</dbReference>
<dbReference type="PANTHER" id="PTHR23350:SF0">
    <property type="entry name" value="PEROXISOME BIOGENESIS FACTOR 10"/>
    <property type="match status" value="1"/>
</dbReference>